<reference evidence="2 3" key="1">
    <citation type="submission" date="2019-09" db="EMBL/GenBank/DDBJ databases">
        <authorList>
            <person name="Leyn A S."/>
        </authorList>
    </citation>
    <scope>NUCLEOTIDE SEQUENCE [LARGE SCALE GENOMIC DNA]</scope>
    <source>
        <strain evidence="2">AA231_1</strain>
    </source>
</reference>
<evidence type="ECO:0000313" key="2">
    <source>
        <dbReference type="EMBL" id="VVJ16273.1"/>
    </source>
</evidence>
<keyword evidence="3" id="KW-1185">Reference proteome</keyword>
<dbReference type="GO" id="GO:0006355">
    <property type="term" value="P:regulation of DNA-templated transcription"/>
    <property type="evidence" value="ECO:0007669"/>
    <property type="project" value="InterPro"/>
</dbReference>
<dbReference type="EMBL" id="CABVGP010000001">
    <property type="protein sequence ID" value="VVJ16273.1"/>
    <property type="molecule type" value="Genomic_DNA"/>
</dbReference>
<name>A0A6I8LGQ2_9PSEU</name>
<feature type="domain" description="HTH merR-type" evidence="1">
    <location>
        <begin position="11"/>
        <end position="81"/>
    </location>
</feature>
<organism evidence="2 3">
    <name type="scientific">Amycolatopsis camponoti</name>
    <dbReference type="NCBI Taxonomy" id="2606593"/>
    <lineage>
        <taxon>Bacteria</taxon>
        <taxon>Bacillati</taxon>
        <taxon>Actinomycetota</taxon>
        <taxon>Actinomycetes</taxon>
        <taxon>Pseudonocardiales</taxon>
        <taxon>Pseudonocardiaceae</taxon>
        <taxon>Amycolatopsis</taxon>
    </lineage>
</organism>
<dbReference type="SMART" id="SM00422">
    <property type="entry name" value="HTH_MERR"/>
    <property type="match status" value="1"/>
</dbReference>
<dbReference type="Gene3D" id="3.40.50.280">
    <property type="entry name" value="Cobalamin-binding domain"/>
    <property type="match status" value="1"/>
</dbReference>
<dbReference type="InterPro" id="IPR009061">
    <property type="entry name" value="DNA-bd_dom_put_sf"/>
</dbReference>
<proteinExistence type="predicted"/>
<evidence type="ECO:0000259" key="1">
    <source>
        <dbReference type="PROSITE" id="PS50937"/>
    </source>
</evidence>
<dbReference type="PROSITE" id="PS50937">
    <property type="entry name" value="HTH_MERR_2"/>
    <property type="match status" value="1"/>
</dbReference>
<dbReference type="Proteomes" id="UP000399805">
    <property type="component" value="Unassembled WGS sequence"/>
</dbReference>
<sequence>MNQPVTTPAVTWTAGAVARMLDLPPSTLRAWHRRYGLALSAPQTGSHRRYGRADVDALFRMKHLIEQGLGTETAAARAFHADGTTDAGTLLAAVRGLELDTATALLDAYLVDHDVVDTWEHLCRPVFGALCGPDADHCVDLVHGLAWAVAAALHRIPAPRSAAPPVLLACADRDRHTLPLETLRAALAEQGRAALFLGGSIPDTALRDAVARTHPAAVVLWSSRPAAPPRRIRAPRLVLAGPGWPRRTGRALRPASLGEAVALLTTGTR</sequence>
<dbReference type="AlphaFoldDB" id="A0A6I8LGQ2"/>
<gene>
    <name evidence="2" type="ORF">AA23TX_01294</name>
</gene>
<evidence type="ECO:0000313" key="3">
    <source>
        <dbReference type="Proteomes" id="UP000399805"/>
    </source>
</evidence>
<dbReference type="Gene3D" id="1.10.1660.10">
    <property type="match status" value="1"/>
</dbReference>
<accession>A0A6I8LGQ2</accession>
<protein>
    <submittedName>
        <fullName evidence="2">Transcriptional regulator</fullName>
    </submittedName>
</protein>
<dbReference type="SUPFAM" id="SSF46955">
    <property type="entry name" value="Putative DNA-binding domain"/>
    <property type="match status" value="1"/>
</dbReference>
<dbReference type="Pfam" id="PF13411">
    <property type="entry name" value="MerR_1"/>
    <property type="match status" value="1"/>
</dbReference>
<dbReference type="GO" id="GO:0003677">
    <property type="term" value="F:DNA binding"/>
    <property type="evidence" value="ECO:0007669"/>
    <property type="project" value="InterPro"/>
</dbReference>
<dbReference type="RefSeq" id="WP_155541636.1">
    <property type="nucleotide sequence ID" value="NZ_CABVGP010000001.1"/>
</dbReference>
<dbReference type="InterPro" id="IPR000551">
    <property type="entry name" value="MerR-type_HTH_dom"/>
</dbReference>